<feature type="compositionally biased region" description="Polar residues" evidence="1">
    <location>
        <begin position="89"/>
        <end position="99"/>
    </location>
</feature>
<accession>A0ABN7PFF9</accession>
<name>A0ABN7PFF9_TIMPD</name>
<feature type="region of interest" description="Disordered" evidence="1">
    <location>
        <begin position="1"/>
        <end position="30"/>
    </location>
</feature>
<feature type="compositionally biased region" description="Polar residues" evidence="1">
    <location>
        <begin position="1"/>
        <end position="19"/>
    </location>
</feature>
<keyword evidence="3" id="KW-1185">Reference proteome</keyword>
<feature type="non-terminal residue" evidence="2">
    <location>
        <position position="139"/>
    </location>
</feature>
<evidence type="ECO:0000313" key="2">
    <source>
        <dbReference type="EMBL" id="CAG2066490.1"/>
    </source>
</evidence>
<organism evidence="2 3">
    <name type="scientific">Timema podura</name>
    <name type="common">Walking stick</name>
    <dbReference type="NCBI Taxonomy" id="61482"/>
    <lineage>
        <taxon>Eukaryota</taxon>
        <taxon>Metazoa</taxon>
        <taxon>Ecdysozoa</taxon>
        <taxon>Arthropoda</taxon>
        <taxon>Hexapoda</taxon>
        <taxon>Insecta</taxon>
        <taxon>Pterygota</taxon>
        <taxon>Neoptera</taxon>
        <taxon>Polyneoptera</taxon>
        <taxon>Phasmatodea</taxon>
        <taxon>Timematodea</taxon>
        <taxon>Timematoidea</taxon>
        <taxon>Timematidae</taxon>
        <taxon>Timema</taxon>
    </lineage>
</organism>
<evidence type="ECO:0000256" key="1">
    <source>
        <dbReference type="SAM" id="MobiDB-lite"/>
    </source>
</evidence>
<dbReference type="EMBL" id="CAJPIN010054914">
    <property type="protein sequence ID" value="CAG2066490.1"/>
    <property type="molecule type" value="Genomic_DNA"/>
</dbReference>
<sequence>MNWDQENQRSSGRRQTGNPTVEDKHSDLDKKKVIAVVGWDSSTGIPQVFPLLDCTDLSSHGVTTPSNSSSSSSSQVAATDLAAPKPLCITSTQDVSDSGDSAPLMPTSKTNLHPKSKRANDPEISNQSETLPTPKKCQK</sequence>
<proteinExistence type="predicted"/>
<dbReference type="Proteomes" id="UP001153148">
    <property type="component" value="Unassembled WGS sequence"/>
</dbReference>
<comment type="caution">
    <text evidence="2">The sequence shown here is derived from an EMBL/GenBank/DDBJ whole genome shotgun (WGS) entry which is preliminary data.</text>
</comment>
<reference evidence="2" key="1">
    <citation type="submission" date="2021-03" db="EMBL/GenBank/DDBJ databases">
        <authorList>
            <person name="Tran Van P."/>
        </authorList>
    </citation>
    <scope>NUCLEOTIDE SEQUENCE</scope>
</reference>
<feature type="region of interest" description="Disordered" evidence="1">
    <location>
        <begin position="56"/>
        <end position="139"/>
    </location>
</feature>
<gene>
    <name evidence="2" type="ORF">TPAB3V08_LOCUS13433</name>
</gene>
<feature type="compositionally biased region" description="Basic and acidic residues" evidence="1">
    <location>
        <begin position="21"/>
        <end position="30"/>
    </location>
</feature>
<evidence type="ECO:0000313" key="3">
    <source>
        <dbReference type="Proteomes" id="UP001153148"/>
    </source>
</evidence>
<feature type="compositionally biased region" description="Polar residues" evidence="1">
    <location>
        <begin position="56"/>
        <end position="65"/>
    </location>
</feature>
<protein>
    <submittedName>
        <fullName evidence="2">Uncharacterized protein</fullName>
    </submittedName>
</protein>